<evidence type="ECO:0000256" key="4">
    <source>
        <dbReference type="ARBA" id="ARBA00022692"/>
    </source>
</evidence>
<keyword evidence="9" id="KW-1185">Reference proteome</keyword>
<sequence>MSVDLADNRLSLPQAPMKKGDETHNVIRPGIVLACTIAGAGFSLKQLPGMALLSPLILAVLVGIVFSNTVGVMANAKAGIAFSQKTLLRAAIVALGFQLTATQIVSIGVQGIVVTVIALVTTFGFTILLGRWMGVDQKLTELIAAGTSICGASAIVATNAVTNARSEQVAYAIACITLFGTVAMLCYPLLMGSFGLDQHAFGLWAGASIHEVAQVVGASFQGGPQAGEIGTVVKLARIAMLAPMVIALGAIAMHRKGTAEAKRPPLPWFVFAFVGVVGLNSLVTIPAEATVLLKSVTTCLLSVGLAAMGLGTNVAEIRRHGWRPLVLALSASLFIAGLSLALIKIEY</sequence>
<feature type="transmembrane region" description="Helical" evidence="7">
    <location>
        <begin position="50"/>
        <end position="74"/>
    </location>
</feature>
<dbReference type="PANTHER" id="PTHR30106:SF2">
    <property type="entry name" value="UPF0324 INNER MEMBRANE PROTEIN YEIH"/>
    <property type="match status" value="1"/>
</dbReference>
<dbReference type="EMBL" id="JACJHZ010000010">
    <property type="protein sequence ID" value="MBA9020557.1"/>
    <property type="molecule type" value="Genomic_DNA"/>
</dbReference>
<feature type="transmembrane region" description="Helical" evidence="7">
    <location>
        <begin position="322"/>
        <end position="343"/>
    </location>
</feature>
<protein>
    <submittedName>
        <fullName evidence="8">Integral membrane protein (TIGR00698 family)</fullName>
    </submittedName>
</protein>
<accession>A0ABR6C6B8</accession>
<comment type="subcellular location">
    <subcellularLocation>
        <location evidence="1">Cell membrane</location>
        <topology evidence="1">Multi-pass membrane protein</topology>
    </subcellularLocation>
</comment>
<evidence type="ECO:0000256" key="6">
    <source>
        <dbReference type="ARBA" id="ARBA00023136"/>
    </source>
</evidence>
<dbReference type="Pfam" id="PF03601">
    <property type="entry name" value="Cons_hypoth698"/>
    <property type="match status" value="1"/>
</dbReference>
<gene>
    <name evidence="8" type="ORF">HNQ97_002559</name>
</gene>
<dbReference type="PANTHER" id="PTHR30106">
    <property type="entry name" value="INNER MEMBRANE PROTEIN YEIH-RELATED"/>
    <property type="match status" value="1"/>
</dbReference>
<feature type="transmembrane region" description="Helical" evidence="7">
    <location>
        <begin position="291"/>
        <end position="310"/>
    </location>
</feature>
<evidence type="ECO:0000256" key="3">
    <source>
        <dbReference type="ARBA" id="ARBA00022475"/>
    </source>
</evidence>
<feature type="transmembrane region" description="Helical" evidence="7">
    <location>
        <begin position="168"/>
        <end position="190"/>
    </location>
</feature>
<reference evidence="8 9" key="1">
    <citation type="submission" date="2020-08" db="EMBL/GenBank/DDBJ databases">
        <title>Genomic Encyclopedia of Type Strains, Phase IV (KMG-IV): sequencing the most valuable type-strain genomes for metagenomic binning, comparative biology and taxonomic classification.</title>
        <authorList>
            <person name="Goeker M."/>
        </authorList>
    </citation>
    <scope>NUCLEOTIDE SEQUENCE [LARGE SCALE GENOMIC DNA]</scope>
    <source>
        <strain evidence="8 9">DSM 17455</strain>
    </source>
</reference>
<evidence type="ECO:0000256" key="1">
    <source>
        <dbReference type="ARBA" id="ARBA00004651"/>
    </source>
</evidence>
<evidence type="ECO:0000256" key="7">
    <source>
        <dbReference type="SAM" id="Phobius"/>
    </source>
</evidence>
<dbReference type="RefSeq" id="WP_246340698.1">
    <property type="nucleotide sequence ID" value="NZ_JACJHY010000010.1"/>
</dbReference>
<feature type="transmembrane region" description="Helical" evidence="7">
    <location>
        <begin position="235"/>
        <end position="254"/>
    </location>
</feature>
<feature type="transmembrane region" description="Helical" evidence="7">
    <location>
        <begin position="111"/>
        <end position="130"/>
    </location>
</feature>
<comment type="caution">
    <text evidence="8">The sequence shown here is derived from an EMBL/GenBank/DDBJ whole genome shotgun (WGS) entry which is preliminary data.</text>
</comment>
<evidence type="ECO:0000256" key="5">
    <source>
        <dbReference type="ARBA" id="ARBA00022989"/>
    </source>
</evidence>
<comment type="similarity">
    <text evidence="2">Belongs to the UPF0324 family.</text>
</comment>
<feature type="transmembrane region" description="Helical" evidence="7">
    <location>
        <begin position="26"/>
        <end position="44"/>
    </location>
</feature>
<evidence type="ECO:0000313" key="8">
    <source>
        <dbReference type="EMBL" id="MBA9020557.1"/>
    </source>
</evidence>
<keyword evidence="5 7" id="KW-1133">Transmembrane helix</keyword>
<organism evidence="8 9">
    <name type="scientific">Aminobacter ciceronei</name>
    <dbReference type="NCBI Taxonomy" id="150723"/>
    <lineage>
        <taxon>Bacteria</taxon>
        <taxon>Pseudomonadati</taxon>
        <taxon>Pseudomonadota</taxon>
        <taxon>Alphaproteobacteria</taxon>
        <taxon>Hyphomicrobiales</taxon>
        <taxon>Phyllobacteriaceae</taxon>
        <taxon>Aminobacter</taxon>
    </lineage>
</organism>
<dbReference type="InterPro" id="IPR018383">
    <property type="entry name" value="UPF0324_pro"/>
</dbReference>
<name>A0ABR6C6B8_9HYPH</name>
<evidence type="ECO:0000256" key="2">
    <source>
        <dbReference type="ARBA" id="ARBA00007977"/>
    </source>
</evidence>
<dbReference type="Proteomes" id="UP000587524">
    <property type="component" value="Unassembled WGS sequence"/>
</dbReference>
<feature type="transmembrane region" description="Helical" evidence="7">
    <location>
        <begin position="142"/>
        <end position="162"/>
    </location>
</feature>
<keyword evidence="4 7" id="KW-0812">Transmembrane</keyword>
<keyword evidence="6 7" id="KW-0472">Membrane</keyword>
<keyword evidence="3" id="KW-1003">Cell membrane</keyword>
<feature type="transmembrane region" description="Helical" evidence="7">
    <location>
        <begin position="266"/>
        <end position="285"/>
    </location>
</feature>
<feature type="transmembrane region" description="Helical" evidence="7">
    <location>
        <begin position="86"/>
        <end position="105"/>
    </location>
</feature>
<evidence type="ECO:0000313" key="9">
    <source>
        <dbReference type="Proteomes" id="UP000587524"/>
    </source>
</evidence>
<proteinExistence type="inferred from homology"/>